<dbReference type="KEGG" id="ptm:GSPATT00009587001"/>
<dbReference type="EMBL" id="CT868343">
    <property type="protein sequence ID" value="CAK79902.1"/>
    <property type="molecule type" value="Genomic_DNA"/>
</dbReference>
<proteinExistence type="predicted"/>
<evidence type="ECO:0000313" key="2">
    <source>
        <dbReference type="EMBL" id="CAK79902.1"/>
    </source>
</evidence>
<gene>
    <name evidence="1" type="ORF">GSPATT00009587001</name>
    <name evidence="2" type="ORF">GSPATT00039352001</name>
</gene>
<dbReference type="GeneID" id="5026454"/>
<dbReference type="RefSeq" id="XP_001447299.1">
    <property type="nucleotide sequence ID" value="XM_001447262.1"/>
</dbReference>
<dbReference type="RefSeq" id="XP_001440669.1">
    <property type="nucleotide sequence ID" value="XM_001440632.1"/>
</dbReference>
<evidence type="ECO:0000313" key="3">
    <source>
        <dbReference type="Proteomes" id="UP000000600"/>
    </source>
</evidence>
<dbReference type="GeneID" id="5033083"/>
<dbReference type="AlphaFoldDB" id="A0CR55"/>
<reference evidence="1" key="2">
    <citation type="submission" date="2006-03" db="EMBL/GenBank/DDBJ databases">
        <authorList>
            <consortium name="Genoscope"/>
        </authorList>
    </citation>
    <scope>NUCLEOTIDE SEQUENCE</scope>
    <source>
        <strain evidence="1">Stock d4-2</strain>
    </source>
</reference>
<evidence type="ECO:0000313" key="1">
    <source>
        <dbReference type="EMBL" id="CAK73272.1"/>
    </source>
</evidence>
<dbReference type="KEGG" id="ptm:GSPATT00039352001"/>
<dbReference type="Proteomes" id="UP000000600">
    <property type="component" value="Unassembled WGS sequence"/>
</dbReference>
<name>A0CR55_PARTE</name>
<accession>A0CR55</accession>
<dbReference type="HOGENOM" id="CLU_2908895_0_0_1"/>
<reference evidence="1 3" key="1">
    <citation type="journal article" date="2006" name="Nature">
        <title>Global trends of whole-genome duplications revealed by the ciliate Paramecium tetraurelia.</title>
        <authorList>
            <consortium name="Genoscope"/>
            <person name="Aury J.-M."/>
            <person name="Jaillon O."/>
            <person name="Duret L."/>
            <person name="Noel B."/>
            <person name="Jubin C."/>
            <person name="Porcel B.M."/>
            <person name="Segurens B."/>
            <person name="Daubin V."/>
            <person name="Anthouard V."/>
            <person name="Aiach N."/>
            <person name="Arnaiz O."/>
            <person name="Billaut A."/>
            <person name="Beisson J."/>
            <person name="Blanc I."/>
            <person name="Bouhouche K."/>
            <person name="Camara F."/>
            <person name="Duharcourt S."/>
            <person name="Guigo R."/>
            <person name="Gogendeau D."/>
            <person name="Katinka M."/>
            <person name="Keller A.-M."/>
            <person name="Kissmehl R."/>
            <person name="Klotz C."/>
            <person name="Koll F."/>
            <person name="Le Moue A."/>
            <person name="Lepere C."/>
            <person name="Malinsky S."/>
            <person name="Nowacki M."/>
            <person name="Nowak J.K."/>
            <person name="Plattner H."/>
            <person name="Poulain J."/>
            <person name="Ruiz F."/>
            <person name="Serrano V."/>
            <person name="Zagulski M."/>
            <person name="Dessen P."/>
            <person name="Betermier M."/>
            <person name="Weissenbach J."/>
            <person name="Scarpelli C."/>
            <person name="Schachter V."/>
            <person name="Sperling L."/>
            <person name="Meyer E."/>
            <person name="Cohen J."/>
            <person name="Wincker P."/>
        </authorList>
    </citation>
    <scope>NUCLEOTIDE SEQUENCE [LARGE SCALE GENOMIC DNA]</scope>
    <source>
        <strain evidence="1 3">Stock d4-2</strain>
    </source>
</reference>
<organism evidence="1 3">
    <name type="scientific">Paramecium tetraurelia</name>
    <dbReference type="NCBI Taxonomy" id="5888"/>
    <lineage>
        <taxon>Eukaryota</taxon>
        <taxon>Sar</taxon>
        <taxon>Alveolata</taxon>
        <taxon>Ciliophora</taxon>
        <taxon>Intramacronucleata</taxon>
        <taxon>Oligohymenophorea</taxon>
        <taxon>Peniculida</taxon>
        <taxon>Parameciidae</taxon>
        <taxon>Paramecium</taxon>
    </lineage>
</organism>
<dbReference type="EMBL" id="CT868152">
    <property type="protein sequence ID" value="CAK73272.1"/>
    <property type="molecule type" value="Genomic_DNA"/>
</dbReference>
<keyword evidence="3" id="KW-1185">Reference proteome</keyword>
<protein>
    <submittedName>
        <fullName evidence="1">Chromosome undetermined scaffold_25, whole genome shotgun sequence</fullName>
    </submittedName>
    <submittedName>
        <fullName evidence="2">Chromosome undetermined scaffold_421, whole genome shotgun sequence</fullName>
    </submittedName>
</protein>
<dbReference type="InParanoid" id="A0CR55"/>
<sequence length="62" mass="7455">MKSKDITLLDGCNNVIVIQQQSEYFEQNQMKMIEIDKCQQQMSQGRKQELGDWEKFKKQKEQ</sequence>